<sequence>MSSDDGVASIVNNFQDLSAVLSLFAADSVEKKLADPKSSDWERMSAFWSIFGIIGAVRVYAKIAAGLAGAETAGMELGGARAYTSRKTKKATCSCVIGPSERPPTWEDDEDLLLGLAKVDSTLWIRPHIVVMGFSRCPFTGRRALREAIGRGVFVLLTLAIPCVPIILLRRSVRGTISENLSLGMTAGSAFLGGCILPMLLQDLNSLGFAYLPDAGSRQGDGLLQAGDTVTTTKSRLCRIMWQSHGNRLPPPRSADLWFIRLLAAIATMFTVVGYVLNYILLGRAGSWRSYAWLGMQVVILVVRYILWAYRPHLIHSRRPTMVYAVTGSLLALRPLTVQIDPSHWPPSEPPLPRDAVYFAVASARSKLLNGSGAEQHLKLSNLDLLSTTAPRDILQAACYKVFCEMGDLSPQLRRRLRVVKLPWSFVEELYAAQGLILGHNPWVLGGISLAAVVDLYEHDDGREPQPIFLGLTTIHSCKPTKTEGVYEFKRQEPGAAAVRDVVGITYDNYGIEGTIELGVLTDRLPTPHTLTESHEKFRDNVAACRFSARLNGPPHCEVHVQEFGDGTSPVVEHNSKTEAFLADVIQYGKDVIWYTRNKDHTDCTEVCKIFGF</sequence>
<evidence type="ECO:0000313" key="3">
    <source>
        <dbReference type="Proteomes" id="UP000030669"/>
    </source>
</evidence>
<feature type="transmembrane region" description="Helical" evidence="1">
    <location>
        <begin position="291"/>
        <end position="310"/>
    </location>
</feature>
<keyword evidence="3" id="KW-1185">Reference proteome</keyword>
<proteinExistence type="predicted"/>
<reference evidence="2 3" key="1">
    <citation type="journal article" date="2012" name="Science">
        <title>The Paleozoic origin of enzymatic lignin decomposition reconstructed from 31 fungal genomes.</title>
        <authorList>
            <person name="Floudas D."/>
            <person name="Binder M."/>
            <person name="Riley R."/>
            <person name="Barry K."/>
            <person name="Blanchette R.A."/>
            <person name="Henrissat B."/>
            <person name="Martinez A.T."/>
            <person name="Otillar R."/>
            <person name="Spatafora J.W."/>
            <person name="Yadav J.S."/>
            <person name="Aerts A."/>
            <person name="Benoit I."/>
            <person name="Boyd A."/>
            <person name="Carlson A."/>
            <person name="Copeland A."/>
            <person name="Coutinho P.M."/>
            <person name="de Vries R.P."/>
            <person name="Ferreira P."/>
            <person name="Findley K."/>
            <person name="Foster B."/>
            <person name="Gaskell J."/>
            <person name="Glotzer D."/>
            <person name="Gorecki P."/>
            <person name="Heitman J."/>
            <person name="Hesse C."/>
            <person name="Hori C."/>
            <person name="Igarashi K."/>
            <person name="Jurgens J.A."/>
            <person name="Kallen N."/>
            <person name="Kersten P."/>
            <person name="Kohler A."/>
            <person name="Kuees U."/>
            <person name="Kumar T.K.A."/>
            <person name="Kuo A."/>
            <person name="LaButti K."/>
            <person name="Larrondo L.F."/>
            <person name="Lindquist E."/>
            <person name="Ling A."/>
            <person name="Lombard V."/>
            <person name="Lucas S."/>
            <person name="Lundell T."/>
            <person name="Martin R."/>
            <person name="McLaughlin D.J."/>
            <person name="Morgenstern I."/>
            <person name="Morin E."/>
            <person name="Murat C."/>
            <person name="Nagy L.G."/>
            <person name="Nolan M."/>
            <person name="Ohm R.A."/>
            <person name="Patyshakuliyeva A."/>
            <person name="Rokas A."/>
            <person name="Ruiz-Duenas F.J."/>
            <person name="Sabat G."/>
            <person name="Salamov A."/>
            <person name="Samejima M."/>
            <person name="Schmutz J."/>
            <person name="Slot J.C."/>
            <person name="St John F."/>
            <person name="Stenlid J."/>
            <person name="Sun H."/>
            <person name="Sun S."/>
            <person name="Syed K."/>
            <person name="Tsang A."/>
            <person name="Wiebenga A."/>
            <person name="Young D."/>
            <person name="Pisabarro A."/>
            <person name="Eastwood D.C."/>
            <person name="Martin F."/>
            <person name="Cullen D."/>
            <person name="Grigoriev I.V."/>
            <person name="Hibbett D.S."/>
        </authorList>
    </citation>
    <scope>NUCLEOTIDE SEQUENCE [LARGE SCALE GENOMIC DNA]</scope>
    <source>
        <strain evidence="2 3">ATCC 11539</strain>
    </source>
</reference>
<dbReference type="AlphaFoldDB" id="S7Q9A6"/>
<keyword evidence="1" id="KW-0472">Membrane</keyword>
<dbReference type="RefSeq" id="XP_007865218.1">
    <property type="nucleotide sequence ID" value="XM_007867027.1"/>
</dbReference>
<feature type="transmembrane region" description="Helical" evidence="1">
    <location>
        <begin position="148"/>
        <end position="169"/>
    </location>
</feature>
<evidence type="ECO:0000313" key="2">
    <source>
        <dbReference type="EMBL" id="EPQ56496.1"/>
    </source>
</evidence>
<organism evidence="2 3">
    <name type="scientific">Gloeophyllum trabeum (strain ATCC 11539 / FP-39264 / Madison 617)</name>
    <name type="common">Brown rot fungus</name>
    <dbReference type="NCBI Taxonomy" id="670483"/>
    <lineage>
        <taxon>Eukaryota</taxon>
        <taxon>Fungi</taxon>
        <taxon>Dikarya</taxon>
        <taxon>Basidiomycota</taxon>
        <taxon>Agaricomycotina</taxon>
        <taxon>Agaricomycetes</taxon>
        <taxon>Gloeophyllales</taxon>
        <taxon>Gloeophyllaceae</taxon>
        <taxon>Gloeophyllum</taxon>
    </lineage>
</organism>
<accession>S7Q9A6</accession>
<gene>
    <name evidence="2" type="ORF">GLOTRDRAFT_128439</name>
</gene>
<evidence type="ECO:0000256" key="1">
    <source>
        <dbReference type="SAM" id="Phobius"/>
    </source>
</evidence>
<name>S7Q9A6_GLOTA</name>
<keyword evidence="1" id="KW-0812">Transmembrane</keyword>
<dbReference type="Proteomes" id="UP000030669">
    <property type="component" value="Unassembled WGS sequence"/>
</dbReference>
<feature type="transmembrane region" description="Helical" evidence="1">
    <location>
        <begin position="258"/>
        <end position="279"/>
    </location>
</feature>
<feature type="transmembrane region" description="Helical" evidence="1">
    <location>
        <begin position="181"/>
        <end position="201"/>
    </location>
</feature>
<dbReference type="eggNOG" id="ENOG502SIJU">
    <property type="taxonomic scope" value="Eukaryota"/>
</dbReference>
<keyword evidence="1" id="KW-1133">Transmembrane helix</keyword>
<protein>
    <submittedName>
        <fullName evidence="2">Uncharacterized protein</fullName>
    </submittedName>
</protein>
<dbReference type="OrthoDB" id="2747447at2759"/>
<dbReference type="GeneID" id="19301730"/>
<dbReference type="KEGG" id="gtr:GLOTRDRAFT_128439"/>
<dbReference type="HOGENOM" id="CLU_446967_0_0_1"/>
<dbReference type="EMBL" id="KB469300">
    <property type="protein sequence ID" value="EPQ56496.1"/>
    <property type="molecule type" value="Genomic_DNA"/>
</dbReference>
<dbReference type="OMA" id="NPWALGG"/>